<dbReference type="InterPro" id="IPR018711">
    <property type="entry name" value="NAGPA"/>
</dbReference>
<protein>
    <recommendedName>
        <fullName evidence="2">SPOR domain-containing protein</fullName>
    </recommendedName>
</protein>
<dbReference type="Pfam" id="PF09992">
    <property type="entry name" value="NAGPA"/>
    <property type="match status" value="1"/>
</dbReference>
<dbReference type="OrthoDB" id="9809781at2"/>
<dbReference type="GO" id="GO:0042834">
    <property type="term" value="F:peptidoglycan binding"/>
    <property type="evidence" value="ECO:0007669"/>
    <property type="project" value="InterPro"/>
</dbReference>
<evidence type="ECO:0000256" key="1">
    <source>
        <dbReference type="SAM" id="MobiDB-lite"/>
    </source>
</evidence>
<evidence type="ECO:0000259" key="2">
    <source>
        <dbReference type="PROSITE" id="PS51724"/>
    </source>
</evidence>
<evidence type="ECO:0000313" key="3">
    <source>
        <dbReference type="EMBL" id="QBI20795.1"/>
    </source>
</evidence>
<feature type="domain" description="SPOR" evidence="2">
    <location>
        <begin position="97"/>
        <end position="183"/>
    </location>
</feature>
<dbReference type="SUPFAM" id="SSF110997">
    <property type="entry name" value="Sporulation related repeat"/>
    <property type="match status" value="1"/>
</dbReference>
<evidence type="ECO:0000313" key="4">
    <source>
        <dbReference type="Proteomes" id="UP000291469"/>
    </source>
</evidence>
<dbReference type="Gene3D" id="3.30.70.1070">
    <property type="entry name" value="Sporulation related repeat"/>
    <property type="match status" value="1"/>
</dbReference>
<dbReference type="KEGG" id="erz:ER308_15290"/>
<organism evidence="3 4">
    <name type="scientific">Egibacter rhizosphaerae</name>
    <dbReference type="NCBI Taxonomy" id="1670831"/>
    <lineage>
        <taxon>Bacteria</taxon>
        <taxon>Bacillati</taxon>
        <taxon>Actinomycetota</taxon>
        <taxon>Nitriliruptoria</taxon>
        <taxon>Egibacterales</taxon>
        <taxon>Egibacteraceae</taxon>
        <taxon>Egibacter</taxon>
    </lineage>
</organism>
<dbReference type="Proteomes" id="UP000291469">
    <property type="component" value="Chromosome"/>
</dbReference>
<gene>
    <name evidence="3" type="ORF">ER308_15290</name>
</gene>
<accession>A0A411YHI4</accession>
<feature type="region of interest" description="Disordered" evidence="1">
    <location>
        <begin position="37"/>
        <end position="67"/>
    </location>
</feature>
<proteinExistence type="predicted"/>
<dbReference type="PANTHER" id="PTHR40446">
    <property type="entry name" value="N-ACETYLGLUCOSAMINE-1-PHOSPHODIESTER ALPHA-N-ACETYLGLUCOSAMINIDASE"/>
    <property type="match status" value="1"/>
</dbReference>
<dbReference type="EMBL" id="CP036402">
    <property type="protein sequence ID" value="QBI20795.1"/>
    <property type="molecule type" value="Genomic_DNA"/>
</dbReference>
<dbReference type="AlphaFoldDB" id="A0A411YHI4"/>
<name>A0A411YHI4_9ACTN</name>
<dbReference type="Pfam" id="PF05036">
    <property type="entry name" value="SPOR"/>
    <property type="match status" value="1"/>
</dbReference>
<reference evidence="3 4" key="1">
    <citation type="submission" date="2019-01" db="EMBL/GenBank/DDBJ databases">
        <title>Egibacter rhizosphaerae EGI 80759T.</title>
        <authorList>
            <person name="Chen D.-D."/>
            <person name="Tian Y."/>
            <person name="Jiao J.-Y."/>
            <person name="Zhang X.-T."/>
            <person name="Zhang Y.-G."/>
            <person name="Zhang Y."/>
            <person name="Xiao M."/>
            <person name="Shu W.-S."/>
            <person name="Li W.-J."/>
        </authorList>
    </citation>
    <scope>NUCLEOTIDE SEQUENCE [LARGE SCALE GENOMIC DNA]</scope>
    <source>
        <strain evidence="3 4">EGI 80759</strain>
    </source>
</reference>
<dbReference type="InterPro" id="IPR036680">
    <property type="entry name" value="SPOR-like_sf"/>
</dbReference>
<dbReference type="PROSITE" id="PS51724">
    <property type="entry name" value="SPOR"/>
    <property type="match status" value="1"/>
</dbReference>
<sequence length="534" mass="55944">MPPPSEGALMGLRQSTTVLILVLCLTLASLPALGADRGESGAAGPWLTEAPPPLQPDTPGKLQPYGDELPLGSPRLPEEREVETIAEGVTHTQIERGEASGVYTVQLAFTEDHAQARQLRADLRDDGYRARVDSIDRSVPDDPDSDRPLGWVVRTGNADRDEDAQRLLDELVADGYSGSVVYTGESGFATTGPWSVNVLTIDPEEFDGTVEPVLAQGEIPGLATIPEMAEEHDALAAVNAGFFWVAGDDGVDGQLAGITMVDGELVTGQEQVSPNTEFVDHRSSLLLSPDADSPAAIDALGTDLSVTVDDETRAIAGLNRKPIDDELVHLTAAFGDDTAPAAETPPTDGVEVVIVDGAAIDVRERGGPIPQNGSVLVGVGEAATWLDDQVTAGDEVEVEHHVGTPDGEPLADDVTGVVNAGPRLVTDGQSDIRARADGFASSASFFHAWSVSRHPRTIGGVTEDDELLFITIDGRQAGDSVGASVWEAARVARSFGAENAVNLDGGGSTTMVVDDELLTGQPLRAVADGLIIQE</sequence>
<dbReference type="InterPro" id="IPR007730">
    <property type="entry name" value="SPOR-like_dom"/>
</dbReference>
<keyword evidence="4" id="KW-1185">Reference proteome</keyword>
<dbReference type="PANTHER" id="PTHR40446:SF2">
    <property type="entry name" value="N-ACETYLGLUCOSAMINE-1-PHOSPHODIESTER ALPHA-N-ACETYLGLUCOSAMINIDASE"/>
    <property type="match status" value="1"/>
</dbReference>